<dbReference type="PANTHER" id="PTHR33393">
    <property type="entry name" value="POLYGLUTAMINE SYNTHESIS ACCESSORY PROTEIN RV0574C-RELATED"/>
    <property type="match status" value="1"/>
</dbReference>
<organism evidence="3 4">
    <name type="scientific">Allocatelliglobosispora scoriae</name>
    <dbReference type="NCBI Taxonomy" id="643052"/>
    <lineage>
        <taxon>Bacteria</taxon>
        <taxon>Bacillati</taxon>
        <taxon>Actinomycetota</taxon>
        <taxon>Actinomycetes</taxon>
        <taxon>Micromonosporales</taxon>
        <taxon>Micromonosporaceae</taxon>
        <taxon>Allocatelliglobosispora</taxon>
    </lineage>
</organism>
<evidence type="ECO:0000259" key="2">
    <source>
        <dbReference type="SMART" id="SM00854"/>
    </source>
</evidence>
<accession>A0A841BWC4</accession>
<dbReference type="SMART" id="SM00854">
    <property type="entry name" value="PGA_cap"/>
    <property type="match status" value="1"/>
</dbReference>
<evidence type="ECO:0000313" key="4">
    <source>
        <dbReference type="Proteomes" id="UP000587527"/>
    </source>
</evidence>
<dbReference type="PANTHER" id="PTHR33393:SF13">
    <property type="entry name" value="PGA BIOSYNTHESIS PROTEIN CAPA"/>
    <property type="match status" value="1"/>
</dbReference>
<dbReference type="Proteomes" id="UP000587527">
    <property type="component" value="Unassembled WGS sequence"/>
</dbReference>
<dbReference type="InterPro" id="IPR052169">
    <property type="entry name" value="CW_Biosynth-Accessory"/>
</dbReference>
<dbReference type="Pfam" id="PF09587">
    <property type="entry name" value="PGA_cap"/>
    <property type="match status" value="1"/>
</dbReference>
<evidence type="ECO:0000313" key="3">
    <source>
        <dbReference type="EMBL" id="MBB5871031.1"/>
    </source>
</evidence>
<comment type="caution">
    <text evidence="3">The sequence shown here is derived from an EMBL/GenBank/DDBJ whole genome shotgun (WGS) entry which is preliminary data.</text>
</comment>
<sequence length="346" mass="36575">MIFALAGCTAEPAATGVVPTGAAPATPRAGAAPRTITILGSGDVLLHPDLWAQAKRDGGGRDYDFGPLFGAVRPLIESSDLAICHLETPVAPPGGPFRGYPNFLVPPQIITELRELGYDTCSTASNHSLDGGQDGIKRTLDAFDRIGLAHTGTARTAAERAKPNLLDVRGVKIAQLSYTYGFNGMKRPAGKEWIANLIDADEILAEAHRARAAGAGIVVVSLHWGTEYAHQPSSAQVNLARKLLASPDIDLILGCHAHVVQPMSKINGKWVAYGMGNQVAHHADPINANREGIMPRFAFTETSPGHWTATSAEAIPVWMQLDPDRLTLPAPGSAPYKRITALGGVG</sequence>
<dbReference type="SUPFAM" id="SSF56300">
    <property type="entry name" value="Metallo-dependent phosphatases"/>
    <property type="match status" value="1"/>
</dbReference>
<protein>
    <submittedName>
        <fullName evidence="3">Poly-gamma-glutamate synthesis protein (Capsule biosynthesis protein)</fullName>
    </submittedName>
</protein>
<evidence type="ECO:0000256" key="1">
    <source>
        <dbReference type="ARBA" id="ARBA00005662"/>
    </source>
</evidence>
<comment type="similarity">
    <text evidence="1">Belongs to the CapA family.</text>
</comment>
<dbReference type="InterPro" id="IPR019079">
    <property type="entry name" value="Capsule_synth_CapA"/>
</dbReference>
<gene>
    <name evidence="3" type="ORF">F4553_004410</name>
</gene>
<proteinExistence type="inferred from homology"/>
<keyword evidence="4" id="KW-1185">Reference proteome</keyword>
<name>A0A841BWC4_9ACTN</name>
<dbReference type="CDD" id="cd07381">
    <property type="entry name" value="MPP_CapA"/>
    <property type="match status" value="1"/>
</dbReference>
<dbReference type="EMBL" id="JACHMN010000002">
    <property type="protein sequence ID" value="MBB5871031.1"/>
    <property type="molecule type" value="Genomic_DNA"/>
</dbReference>
<dbReference type="Gene3D" id="3.60.21.10">
    <property type="match status" value="1"/>
</dbReference>
<feature type="domain" description="Capsule synthesis protein CapA" evidence="2">
    <location>
        <begin position="37"/>
        <end position="282"/>
    </location>
</feature>
<dbReference type="AlphaFoldDB" id="A0A841BWC4"/>
<dbReference type="InterPro" id="IPR029052">
    <property type="entry name" value="Metallo-depent_PP-like"/>
</dbReference>
<reference evidence="3 4" key="1">
    <citation type="submission" date="2020-08" db="EMBL/GenBank/DDBJ databases">
        <title>Sequencing the genomes of 1000 actinobacteria strains.</title>
        <authorList>
            <person name="Klenk H.-P."/>
        </authorList>
    </citation>
    <scope>NUCLEOTIDE SEQUENCE [LARGE SCALE GENOMIC DNA]</scope>
    <source>
        <strain evidence="3 4">DSM 45362</strain>
    </source>
</reference>